<feature type="region of interest" description="Disordered" evidence="3">
    <location>
        <begin position="330"/>
        <end position="393"/>
    </location>
</feature>
<organism evidence="4 5">
    <name type="scientific">Pisolithus microcarpus 441</name>
    <dbReference type="NCBI Taxonomy" id="765257"/>
    <lineage>
        <taxon>Eukaryota</taxon>
        <taxon>Fungi</taxon>
        <taxon>Dikarya</taxon>
        <taxon>Basidiomycota</taxon>
        <taxon>Agaricomycotina</taxon>
        <taxon>Agaricomycetes</taxon>
        <taxon>Agaricomycetidae</taxon>
        <taxon>Boletales</taxon>
        <taxon>Sclerodermatineae</taxon>
        <taxon>Pisolithaceae</taxon>
        <taxon>Pisolithus</taxon>
    </lineage>
</organism>
<dbReference type="PANTHER" id="PTHR47566">
    <property type="match status" value="1"/>
</dbReference>
<dbReference type="InterPro" id="IPR052574">
    <property type="entry name" value="CDIRP"/>
</dbReference>
<feature type="region of interest" description="Disordered" evidence="3">
    <location>
        <begin position="736"/>
        <end position="756"/>
    </location>
</feature>
<feature type="compositionally biased region" description="Polar residues" evidence="3">
    <location>
        <begin position="796"/>
        <end position="828"/>
    </location>
</feature>
<dbReference type="AlphaFoldDB" id="A0A0C9ZWQ6"/>
<dbReference type="EMBL" id="KN833700">
    <property type="protein sequence ID" value="KIK26662.1"/>
    <property type="molecule type" value="Genomic_DNA"/>
</dbReference>
<reference evidence="4 5" key="1">
    <citation type="submission" date="2014-04" db="EMBL/GenBank/DDBJ databases">
        <authorList>
            <consortium name="DOE Joint Genome Institute"/>
            <person name="Kuo A."/>
            <person name="Kohler A."/>
            <person name="Costa M.D."/>
            <person name="Nagy L.G."/>
            <person name="Floudas D."/>
            <person name="Copeland A."/>
            <person name="Barry K.W."/>
            <person name="Cichocki N."/>
            <person name="Veneault-Fourrey C."/>
            <person name="LaButti K."/>
            <person name="Lindquist E.A."/>
            <person name="Lipzen A."/>
            <person name="Lundell T."/>
            <person name="Morin E."/>
            <person name="Murat C."/>
            <person name="Sun H."/>
            <person name="Tunlid A."/>
            <person name="Henrissat B."/>
            <person name="Grigoriev I.V."/>
            <person name="Hibbett D.S."/>
            <person name="Martin F."/>
            <person name="Nordberg H.P."/>
            <person name="Cantor M.N."/>
            <person name="Hua S.X."/>
        </authorList>
    </citation>
    <scope>NUCLEOTIDE SEQUENCE [LARGE SCALE GENOMIC DNA]</scope>
    <source>
        <strain evidence="4 5">441</strain>
    </source>
</reference>
<feature type="region of interest" description="Disordered" evidence="3">
    <location>
        <begin position="433"/>
        <end position="492"/>
    </location>
</feature>
<protein>
    <submittedName>
        <fullName evidence="4">Uncharacterized protein</fullName>
    </submittedName>
</protein>
<feature type="compositionally biased region" description="Low complexity" evidence="3">
    <location>
        <begin position="879"/>
        <end position="903"/>
    </location>
</feature>
<dbReference type="Proteomes" id="UP000054018">
    <property type="component" value="Unassembled WGS sequence"/>
</dbReference>
<name>A0A0C9ZWQ6_9AGAM</name>
<evidence type="ECO:0000313" key="5">
    <source>
        <dbReference type="Proteomes" id="UP000054018"/>
    </source>
</evidence>
<accession>A0A0C9ZWQ6</accession>
<proteinExistence type="predicted"/>
<dbReference type="PANTHER" id="PTHR47566:SF1">
    <property type="entry name" value="PROTEIN NUD1"/>
    <property type="match status" value="1"/>
</dbReference>
<feature type="region of interest" description="Disordered" evidence="3">
    <location>
        <begin position="1"/>
        <end position="122"/>
    </location>
</feature>
<dbReference type="HOGENOM" id="CLU_002805_0_0_1"/>
<evidence type="ECO:0000313" key="4">
    <source>
        <dbReference type="EMBL" id="KIK26662.1"/>
    </source>
</evidence>
<dbReference type="GO" id="GO:0035591">
    <property type="term" value="F:signaling adaptor activity"/>
    <property type="evidence" value="ECO:0007669"/>
    <property type="project" value="TreeGrafter"/>
</dbReference>
<feature type="compositionally biased region" description="Polar residues" evidence="3">
    <location>
        <begin position="349"/>
        <end position="359"/>
    </location>
</feature>
<feature type="region of interest" description="Disordered" evidence="3">
    <location>
        <begin position="768"/>
        <end position="905"/>
    </location>
</feature>
<feature type="region of interest" description="Disordered" evidence="3">
    <location>
        <begin position="148"/>
        <end position="172"/>
    </location>
</feature>
<feature type="compositionally biased region" description="Acidic residues" evidence="3">
    <location>
        <begin position="737"/>
        <end position="756"/>
    </location>
</feature>
<feature type="compositionally biased region" description="Low complexity" evidence="3">
    <location>
        <begin position="463"/>
        <end position="475"/>
    </location>
</feature>
<gene>
    <name evidence="4" type="ORF">PISMIDRAFT_242513</name>
</gene>
<evidence type="ECO:0000256" key="2">
    <source>
        <dbReference type="ARBA" id="ARBA00022737"/>
    </source>
</evidence>
<feature type="compositionally biased region" description="Basic and acidic residues" evidence="3">
    <location>
        <begin position="655"/>
        <end position="667"/>
    </location>
</feature>
<feature type="region of interest" description="Disordered" evidence="3">
    <location>
        <begin position="637"/>
        <end position="694"/>
    </location>
</feature>
<keyword evidence="2" id="KW-0677">Repeat</keyword>
<feature type="compositionally biased region" description="Acidic residues" evidence="3">
    <location>
        <begin position="15"/>
        <end position="27"/>
    </location>
</feature>
<keyword evidence="1" id="KW-0433">Leucine-rich repeat</keyword>
<evidence type="ECO:0000256" key="1">
    <source>
        <dbReference type="ARBA" id="ARBA00022614"/>
    </source>
</evidence>
<feature type="compositionally biased region" description="Polar residues" evidence="3">
    <location>
        <begin position="368"/>
        <end position="393"/>
    </location>
</feature>
<reference evidence="5" key="2">
    <citation type="submission" date="2015-01" db="EMBL/GenBank/DDBJ databases">
        <title>Evolutionary Origins and Diversification of the Mycorrhizal Mutualists.</title>
        <authorList>
            <consortium name="DOE Joint Genome Institute"/>
            <consortium name="Mycorrhizal Genomics Consortium"/>
            <person name="Kohler A."/>
            <person name="Kuo A."/>
            <person name="Nagy L.G."/>
            <person name="Floudas D."/>
            <person name="Copeland A."/>
            <person name="Barry K.W."/>
            <person name="Cichocki N."/>
            <person name="Veneault-Fourrey C."/>
            <person name="LaButti K."/>
            <person name="Lindquist E.A."/>
            <person name="Lipzen A."/>
            <person name="Lundell T."/>
            <person name="Morin E."/>
            <person name="Murat C."/>
            <person name="Riley R."/>
            <person name="Ohm R."/>
            <person name="Sun H."/>
            <person name="Tunlid A."/>
            <person name="Henrissat B."/>
            <person name="Grigoriev I.V."/>
            <person name="Hibbett D.S."/>
            <person name="Martin F."/>
        </authorList>
    </citation>
    <scope>NUCLEOTIDE SEQUENCE [LARGE SCALE GENOMIC DNA]</scope>
    <source>
        <strain evidence="5">441</strain>
    </source>
</reference>
<sequence length="929" mass="100628">MENLSEKARPAWQTEDLEEEWVEEDDASFGTQSISLTAPLPGFLHTPDSGKDDSDSSPVAGGTFLIRDDVPATALLPKTPGRQNKKGSGIKDIFSPLPLEKMFEPPSPPPPRPTALALSAAPAVPSRLSNAFTPDDSQSEAETAVLGNLPESDVLKPSSSPNHLALPSPKVGINKSNTEYQFTFSAPHHYPQAQSTPGHARSIANPPVTDPRLRLFQLQYDTFTREHLSAMVDSIAVNTPSGGNSDGNGSPSSIVQQAMLKNTQASSDDTPIRSVKRVRLSAPSKIYGEGAGEGATIARPKVSRIDYVGESQSLMQQIRQARDFSTISTTVTAQSPASQPPQKPHTVTKRTVSVVSNNKADVRDTLAPPSTTVDGGHTAGSSPSTTVRSVQSSLAIRQQAEAFMQQIKNDMKGSKRLFSGDTEVSRYTHAEDGLESVANESHHSTWSATTRDKEGRSRRKSFRFGSPRRPSASSRHSPRRAGRSESSEQNRSFVHEISNMSIEVPWQAELRTSAAQQQEATSDPVHNIPDIRVTTSTLVSTTTMHLAPPPNELHRSYPSSTVHSGNNEDLNRFVSTSTASGTIVTASSAPSFVKHAGPVHITHITPLDVPSLPERIGKMVYDKEQMRWTKASIRTVSEADDHRDHSAGTDVESEDPFRDIESLREEDSGGSYHSEQGAAEERADGDGNGEDEDQVAGVDISGLEEVGQEYANDQEEVDLTSFTFDGPSVAAIRMATSEEDEVEDEIFDSDSDAHDEEVADIEDQVVPPVFESEDEPSHDSPIPNHQPLPTERFNPTIETTPVATTRRSSALTTPMPSRSALKSTSVTPVSAMKDPNRDKFRTPAQRIGHRRSVSFSDGKRDGPIRGLSTKPHESDDDVGTSVATSTTASHDRSQSSSVYSPSARSRRLTEMMHMLEITGKSLLPVGRLA</sequence>
<evidence type="ECO:0000256" key="3">
    <source>
        <dbReference type="SAM" id="MobiDB-lite"/>
    </source>
</evidence>
<feature type="compositionally biased region" description="Basic and acidic residues" evidence="3">
    <location>
        <begin position="637"/>
        <end position="647"/>
    </location>
</feature>
<dbReference type="OrthoDB" id="7451790at2759"/>
<keyword evidence="5" id="KW-1185">Reference proteome</keyword>
<dbReference type="STRING" id="765257.A0A0C9ZWQ6"/>